<sequence length="1521" mass="168765">MGVCSSSSVLDLSDPCVRGTWSALLPVLAVCAFCISSLPIPSLSALHQRFRPFLTLQEAEALDTVDVTEYVAESSPRPSPVFTFLGLVQSLAWVTGGVFSFVVSHDSDVWPLIQSLLVAFSWLYTTVRPIAIPFSTAPYDLFTVYLLHLLGSVLLLGGYLFEYAVGGEPLPSSIVLGALGVNLGLVLVLLYCTLRMPINLPSARVRKEDIGLTVSPEDYTPLWEWIAYTWIAPLIRRGRNTTLHEKDVFNLSPTMQSRPVFLKFQSTPATTLLRRIVSAVAFDMFFDFVGTLFVILFFYAVPFFMKHMLDLIDQPQMTPRDKGMAYVYAGLMFLCSVLKAVFDVQHLWFGRRASTQVRSLLMAAIFEKTLKRKDFSGVVTKDKEGKGSKGGAADIGKIQNLMARDAEVVSNLVASIYSFLSAPFELILASIFLYQLLGWSAFSGLIIFFGCWPLNKYITSLSSTISKEKAKATDRRMAVVDELISSIKFIKFFAWEDRWVEQVMKTRNEELRWQVKGNVNRLMLTAMWSIAPISLSLVSFFVYVWLGNQLTVGTAFAAIAVFAIVRAPLNTIPEYIVNLVNAQVSLQRIAAYLAEDEVTAQVSSLKVEEEGLAPMKEGLGMEKASFEWNSVTAAPMNESVSTFAEHRFELKDISVMFPEGRLTVVTGPTASGKTALLMALMGEMTLLPTGGRLVMTKDDSLDEHGNTRGIAYAAQTPWLRHQSIRDNILFGSPFDEARYRQVVECCALKPDFDMLEDGDETEIGVKGVSLSGGQKSRVALARAVYSRKKYVLLDDPLSAVDSHTSRLLFEKCLQGPLLANRTVILVTHHVELVLPGAYYVVRMLDGRIEAQGTVQELRAQGILDEIAHKAEVEAEKEELVVATETPSGPDKDKKPRKLVEDEKRETGAVKLSVYRQYFAASSYSLLAVALALIMAQQVRSVGEKFWIKIWSESYERSFSPDTTTTRLPSASQRPLFYVGVYAAIALSGILIQMVSFGFQFLGALRASRVLFNGLLLNMVRATFRFHDTTPQGRIINRFSADFFTIDFRIVFSLQGIQNHLGALIAAVITVIVVFPPFLLPAAIVGYMYWYLAVGFVNTCRDLRRMESVMRSPILTNFSEVLTGVATVRAFSAERRFVDAMHVRIDNATTMWYTTWMMVRWLMMNYQLLTSISVFITALFAISFLQNDAGLAGLAVTSALAFNDSVYWASRSFSTGELEFNSVERVVEYMNVPQEAPAIIESRRPPAYWPSSSGNSSLLVVDRLSIKYAPDLPSVLQDVSFELKPGERIGLVGRTGSGKSTLAMSLLRFVDPSSGRILIDGIDISEIGVHDLRSRVTFIPQDATLFSGSLRDNLDPFGDYEDSACLDVLLRVNLISQSEIEADDGSSDTALDNKTKLSLDTRVSAGGANFSQGQRQLVALARALLRRSSIVVMDEATSSVDFATDSMIQTAIRTEFTDSLLITVAHRLRTIIDYDRLLVLDKGKVVEFDTPLNLMRKEGGLFRNMCLKSGTFGELEAAANGH</sequence>
<dbReference type="InterPro" id="IPR027417">
    <property type="entry name" value="P-loop_NTPase"/>
</dbReference>
<feature type="transmembrane region" description="Helical" evidence="10">
    <location>
        <begin position="1165"/>
        <end position="1184"/>
    </location>
</feature>
<feature type="transmembrane region" description="Helical" evidence="10">
    <location>
        <begin position="975"/>
        <end position="998"/>
    </location>
</feature>
<dbReference type="GO" id="GO:0016020">
    <property type="term" value="C:membrane"/>
    <property type="evidence" value="ECO:0007669"/>
    <property type="project" value="UniProtKB-SubCell"/>
</dbReference>
<evidence type="ECO:0000256" key="1">
    <source>
        <dbReference type="ARBA" id="ARBA00004141"/>
    </source>
</evidence>
<feature type="domain" description="ABC transporter" evidence="11">
    <location>
        <begin position="635"/>
        <end position="870"/>
    </location>
</feature>
<dbReference type="InterPro" id="IPR003593">
    <property type="entry name" value="AAA+_ATPase"/>
</dbReference>
<keyword evidence="3 10" id="KW-0812">Transmembrane</keyword>
<dbReference type="Pfam" id="PF00005">
    <property type="entry name" value="ABC_tran"/>
    <property type="match status" value="2"/>
</dbReference>
<dbReference type="CDD" id="cd03250">
    <property type="entry name" value="ABCC_MRP_domain1"/>
    <property type="match status" value="1"/>
</dbReference>
<feature type="transmembrane region" description="Helical" evidence="10">
    <location>
        <begin position="284"/>
        <end position="305"/>
    </location>
</feature>
<evidence type="ECO:0000259" key="12">
    <source>
        <dbReference type="PROSITE" id="PS50929"/>
    </source>
</evidence>
<dbReference type="PROSITE" id="PS00211">
    <property type="entry name" value="ABC_TRANSPORTER_1"/>
    <property type="match status" value="2"/>
</dbReference>
<keyword evidence="8 10" id="KW-0472">Membrane</keyword>
<feature type="transmembrane region" description="Helical" evidence="10">
    <location>
        <begin position="173"/>
        <end position="194"/>
    </location>
</feature>
<dbReference type="CDD" id="cd18596">
    <property type="entry name" value="ABC_6TM_VMR1_D1_like"/>
    <property type="match status" value="1"/>
</dbReference>
<dbReference type="Gene3D" id="1.20.1560.10">
    <property type="entry name" value="ABC transporter type 1, transmembrane domain"/>
    <property type="match status" value="2"/>
</dbReference>
<evidence type="ECO:0000256" key="3">
    <source>
        <dbReference type="ARBA" id="ARBA00022692"/>
    </source>
</evidence>
<proteinExistence type="predicted"/>
<dbReference type="Gene3D" id="3.40.50.300">
    <property type="entry name" value="P-loop containing nucleotide triphosphate hydrolases"/>
    <property type="match status" value="2"/>
</dbReference>
<keyword evidence="7 10" id="KW-1133">Transmembrane helix</keyword>
<organism evidence="13 14">
    <name type="scientific">Roridomyces roridus</name>
    <dbReference type="NCBI Taxonomy" id="1738132"/>
    <lineage>
        <taxon>Eukaryota</taxon>
        <taxon>Fungi</taxon>
        <taxon>Dikarya</taxon>
        <taxon>Basidiomycota</taxon>
        <taxon>Agaricomycotina</taxon>
        <taxon>Agaricomycetes</taxon>
        <taxon>Agaricomycetidae</taxon>
        <taxon>Agaricales</taxon>
        <taxon>Marasmiineae</taxon>
        <taxon>Mycenaceae</taxon>
        <taxon>Roridomyces</taxon>
    </lineage>
</organism>
<dbReference type="Pfam" id="PF00664">
    <property type="entry name" value="ABC_membrane"/>
    <property type="match status" value="2"/>
</dbReference>
<dbReference type="SMART" id="SM00382">
    <property type="entry name" value="AAA"/>
    <property type="match status" value="2"/>
</dbReference>
<dbReference type="GO" id="GO:0016887">
    <property type="term" value="F:ATP hydrolysis activity"/>
    <property type="evidence" value="ECO:0007669"/>
    <property type="project" value="InterPro"/>
</dbReference>
<dbReference type="PROSITE" id="PS50929">
    <property type="entry name" value="ABC_TM1F"/>
    <property type="match status" value="2"/>
</dbReference>
<keyword evidence="14" id="KW-1185">Reference proteome</keyword>
<comment type="subcellular location">
    <subcellularLocation>
        <location evidence="1">Membrane</location>
        <topology evidence="1">Multi-pass membrane protein</topology>
    </subcellularLocation>
</comment>
<evidence type="ECO:0000256" key="6">
    <source>
        <dbReference type="ARBA" id="ARBA00022840"/>
    </source>
</evidence>
<feature type="transmembrane region" description="Helical" evidence="10">
    <location>
        <begin position="1060"/>
        <end position="1077"/>
    </location>
</feature>
<name>A0AAD7FH66_9AGAR</name>
<dbReference type="PROSITE" id="PS50893">
    <property type="entry name" value="ABC_TRANSPORTER_2"/>
    <property type="match status" value="2"/>
</dbReference>
<dbReference type="InterPro" id="IPR003439">
    <property type="entry name" value="ABC_transporter-like_ATP-bd"/>
</dbReference>
<dbReference type="SUPFAM" id="SSF52540">
    <property type="entry name" value="P-loop containing nucleoside triphosphate hydrolases"/>
    <property type="match status" value="2"/>
</dbReference>
<evidence type="ECO:0000256" key="8">
    <source>
        <dbReference type="ARBA" id="ARBA00023136"/>
    </source>
</evidence>
<feature type="transmembrane region" description="Helical" evidence="10">
    <location>
        <begin position="917"/>
        <end position="935"/>
    </location>
</feature>
<dbReference type="SUPFAM" id="SSF90123">
    <property type="entry name" value="ABC transporter transmembrane region"/>
    <property type="match status" value="2"/>
</dbReference>
<evidence type="ECO:0000256" key="7">
    <source>
        <dbReference type="ARBA" id="ARBA00022989"/>
    </source>
</evidence>
<accession>A0AAD7FH66</accession>
<reference evidence="13" key="1">
    <citation type="submission" date="2023-03" db="EMBL/GenBank/DDBJ databases">
        <title>Massive genome expansion in bonnet fungi (Mycena s.s.) driven by repeated elements and novel gene families across ecological guilds.</title>
        <authorList>
            <consortium name="Lawrence Berkeley National Laboratory"/>
            <person name="Harder C.B."/>
            <person name="Miyauchi S."/>
            <person name="Viragh M."/>
            <person name="Kuo A."/>
            <person name="Thoen E."/>
            <person name="Andreopoulos B."/>
            <person name="Lu D."/>
            <person name="Skrede I."/>
            <person name="Drula E."/>
            <person name="Henrissat B."/>
            <person name="Morin E."/>
            <person name="Kohler A."/>
            <person name="Barry K."/>
            <person name="LaButti K."/>
            <person name="Morin E."/>
            <person name="Salamov A."/>
            <person name="Lipzen A."/>
            <person name="Mereny Z."/>
            <person name="Hegedus B."/>
            <person name="Baldrian P."/>
            <person name="Stursova M."/>
            <person name="Weitz H."/>
            <person name="Taylor A."/>
            <person name="Grigoriev I.V."/>
            <person name="Nagy L.G."/>
            <person name="Martin F."/>
            <person name="Kauserud H."/>
        </authorList>
    </citation>
    <scope>NUCLEOTIDE SEQUENCE</scope>
    <source>
        <strain evidence="13">9284</strain>
    </source>
</reference>
<gene>
    <name evidence="13" type="ORF">FB45DRAFT_162846</name>
</gene>
<feature type="region of interest" description="Disordered" evidence="9">
    <location>
        <begin position="878"/>
        <end position="900"/>
    </location>
</feature>
<dbReference type="FunFam" id="3.40.50.300:FF:001354">
    <property type="entry name" value="ATP-binding cassette (ABC) transporter, putative"/>
    <property type="match status" value="1"/>
</dbReference>
<dbReference type="InterPro" id="IPR011527">
    <property type="entry name" value="ABC1_TM_dom"/>
</dbReference>
<evidence type="ECO:0000256" key="9">
    <source>
        <dbReference type="SAM" id="MobiDB-lite"/>
    </source>
</evidence>
<keyword evidence="6" id="KW-0067">ATP-binding</keyword>
<keyword evidence="13" id="KW-0378">Hydrolase</keyword>
<keyword evidence="2" id="KW-0813">Transport</keyword>
<evidence type="ECO:0000313" key="14">
    <source>
        <dbReference type="Proteomes" id="UP001221142"/>
    </source>
</evidence>
<evidence type="ECO:0000313" key="13">
    <source>
        <dbReference type="EMBL" id="KAJ7619721.1"/>
    </source>
</evidence>
<protein>
    <submittedName>
        <fullName evidence="13">P-loop containing nucleoside triphosphate hydrolase protein</fullName>
    </submittedName>
</protein>
<feature type="domain" description="ABC transporter" evidence="11">
    <location>
        <begin position="1260"/>
        <end position="1506"/>
    </location>
</feature>
<feature type="transmembrane region" description="Helical" evidence="10">
    <location>
        <begin position="522"/>
        <end position="546"/>
    </location>
</feature>
<feature type="transmembrane region" description="Helical" evidence="10">
    <location>
        <begin position="81"/>
        <end position="103"/>
    </location>
</feature>
<dbReference type="Proteomes" id="UP001221142">
    <property type="component" value="Unassembled WGS sequence"/>
</dbReference>
<feature type="transmembrane region" description="Helical" evidence="10">
    <location>
        <begin position="1083"/>
        <end position="1100"/>
    </location>
</feature>
<dbReference type="InterPro" id="IPR036640">
    <property type="entry name" value="ABC1_TM_sf"/>
</dbReference>
<evidence type="ECO:0000256" key="5">
    <source>
        <dbReference type="ARBA" id="ARBA00022741"/>
    </source>
</evidence>
<dbReference type="InterPro" id="IPR050173">
    <property type="entry name" value="ABC_transporter_C-like"/>
</dbReference>
<feature type="compositionally biased region" description="Basic and acidic residues" evidence="9">
    <location>
        <begin position="889"/>
        <end position="900"/>
    </location>
</feature>
<comment type="caution">
    <text evidence="13">The sequence shown here is derived from an EMBL/GenBank/DDBJ whole genome shotgun (WGS) entry which is preliminary data.</text>
</comment>
<evidence type="ECO:0000259" key="11">
    <source>
        <dbReference type="PROSITE" id="PS50893"/>
    </source>
</evidence>
<dbReference type="PANTHER" id="PTHR24223">
    <property type="entry name" value="ATP-BINDING CASSETTE SUB-FAMILY C"/>
    <property type="match status" value="1"/>
</dbReference>
<dbReference type="EMBL" id="JARKIF010000018">
    <property type="protein sequence ID" value="KAJ7619721.1"/>
    <property type="molecule type" value="Genomic_DNA"/>
</dbReference>
<keyword evidence="5" id="KW-0547">Nucleotide-binding</keyword>
<evidence type="ECO:0000256" key="4">
    <source>
        <dbReference type="ARBA" id="ARBA00022737"/>
    </source>
</evidence>
<dbReference type="PANTHER" id="PTHR24223:SF415">
    <property type="entry name" value="FI20190P1"/>
    <property type="match status" value="1"/>
</dbReference>
<dbReference type="CDD" id="cd18604">
    <property type="entry name" value="ABC_6TM_VMR1_D2_like"/>
    <property type="match status" value="1"/>
</dbReference>
<feature type="transmembrane region" description="Helical" evidence="10">
    <location>
        <begin position="109"/>
        <end position="127"/>
    </location>
</feature>
<evidence type="ECO:0000256" key="10">
    <source>
        <dbReference type="SAM" id="Phobius"/>
    </source>
</evidence>
<feature type="transmembrane region" description="Helical" evidence="10">
    <location>
        <begin position="412"/>
        <end position="433"/>
    </location>
</feature>
<dbReference type="GO" id="GO:0140359">
    <property type="term" value="F:ABC-type transporter activity"/>
    <property type="evidence" value="ECO:0007669"/>
    <property type="project" value="InterPro"/>
</dbReference>
<dbReference type="GO" id="GO:0005524">
    <property type="term" value="F:ATP binding"/>
    <property type="evidence" value="ECO:0007669"/>
    <property type="project" value="UniProtKB-KW"/>
</dbReference>
<dbReference type="FunFam" id="1.20.1560.10:FF:000013">
    <property type="entry name" value="ABC transporter C family member 2"/>
    <property type="match status" value="1"/>
</dbReference>
<dbReference type="CDD" id="cd03244">
    <property type="entry name" value="ABCC_MRP_domain2"/>
    <property type="match status" value="1"/>
</dbReference>
<feature type="transmembrane region" description="Helical" evidence="10">
    <location>
        <begin position="325"/>
        <end position="342"/>
    </location>
</feature>
<feature type="transmembrane region" description="Helical" evidence="10">
    <location>
        <begin position="139"/>
        <end position="161"/>
    </location>
</feature>
<evidence type="ECO:0000256" key="2">
    <source>
        <dbReference type="ARBA" id="ARBA00022448"/>
    </source>
</evidence>
<feature type="transmembrane region" description="Helical" evidence="10">
    <location>
        <begin position="20"/>
        <end position="41"/>
    </location>
</feature>
<feature type="domain" description="ABC transmembrane type-1" evidence="12">
    <location>
        <begin position="945"/>
        <end position="1217"/>
    </location>
</feature>
<feature type="transmembrane region" description="Helical" evidence="10">
    <location>
        <begin position="552"/>
        <end position="569"/>
    </location>
</feature>
<feature type="transmembrane region" description="Helical" evidence="10">
    <location>
        <begin position="439"/>
        <end position="458"/>
    </location>
</feature>
<dbReference type="InterPro" id="IPR017871">
    <property type="entry name" value="ABC_transporter-like_CS"/>
</dbReference>
<keyword evidence="4" id="KW-0677">Repeat</keyword>
<feature type="domain" description="ABC transmembrane type-1" evidence="12">
    <location>
        <begin position="285"/>
        <end position="581"/>
    </location>
</feature>